<sequence>MHKPASITRSSAWGAACDSCAKAKARCIRSNKTLEAGCDRCRSLEKSCTEQAYKPRKKRQIKHLKSQRSRLEERLSGVVDSVYQSERIPSLRDGLPEPTGQRSPLGTVEIPTRRQSDTLASAPLPGFNTFARPACTCDAAVDNEDINPVESDETLLSIYSNQLGTQFPFVVIPPGVTIAQLQRTRPFLTKVIGMVTSIRNRRSMWGQSRAVKQYISDAVFMRSERSLDLLQGIIVFLGYYHYFCLAHGQFNNLAHLAISMIGDMGLDRRVKPREKTRYLAMDPEEPRARTNEERRVLVGVCAALAFNKVESPKYTRHHEQCLNELEDAAEYETDGLLIQLVRIQHLTDRIFQFTHRDHMVDELPVLALPEATVHMRFSALQAELDRLENSLPESLKSNYLLSSHYSTARVRLFEPWLSDTNPSSVMSHQSVSPSLANTEMFNHHHPATSVLNSWLNTWLAIPVCYYFHMPQPGYGHLIYAITMLVRQARLSLLSRAHPNRASSISDMPGVSVNTASIGLGTETSDSLVLDALESLAARFGAARGEMGAAHGKVWENDLLDLVAKTLRGKKTRIERWSRILVTTGSRTCGDEAFQPRKDGIEPSSIEGQRGNVEAGKDTGGWFFEQLDHSLLDDDYLESWLWAGDPSDLFIDQGQGGLVDESVGTSDTSFRGI</sequence>
<evidence type="ECO:0000313" key="1">
    <source>
        <dbReference type="EMBL" id="KAK9320292.1"/>
    </source>
</evidence>
<comment type="caution">
    <text evidence="1">The sequence shown here is derived from an EMBL/GenBank/DDBJ whole genome shotgun (WGS) entry which is preliminary data.</text>
</comment>
<protein>
    <submittedName>
        <fullName evidence="1">Uncharacterized protein</fullName>
    </submittedName>
</protein>
<gene>
    <name evidence="1" type="ORF">V1517DRAFT_309950</name>
</gene>
<evidence type="ECO:0000313" key="2">
    <source>
        <dbReference type="Proteomes" id="UP001489719"/>
    </source>
</evidence>
<reference evidence="2" key="1">
    <citation type="journal article" date="2024" name="Front. Bioeng. Biotechnol.">
        <title>Genome-scale model development and genomic sequencing of the oleaginous clade Lipomyces.</title>
        <authorList>
            <person name="Czajka J.J."/>
            <person name="Han Y."/>
            <person name="Kim J."/>
            <person name="Mondo S.J."/>
            <person name="Hofstad B.A."/>
            <person name="Robles A."/>
            <person name="Haridas S."/>
            <person name="Riley R."/>
            <person name="LaButti K."/>
            <person name="Pangilinan J."/>
            <person name="Andreopoulos W."/>
            <person name="Lipzen A."/>
            <person name="Yan J."/>
            <person name="Wang M."/>
            <person name="Ng V."/>
            <person name="Grigoriev I.V."/>
            <person name="Spatafora J.W."/>
            <person name="Magnuson J.K."/>
            <person name="Baker S.E."/>
            <person name="Pomraning K.R."/>
        </authorList>
    </citation>
    <scope>NUCLEOTIDE SEQUENCE [LARGE SCALE GENOMIC DNA]</scope>
    <source>
        <strain evidence="2">CBS 10300</strain>
    </source>
</reference>
<accession>A0ACC3THE6</accession>
<dbReference type="EMBL" id="MU970135">
    <property type="protein sequence ID" value="KAK9320292.1"/>
    <property type="molecule type" value="Genomic_DNA"/>
</dbReference>
<proteinExistence type="predicted"/>
<name>A0ACC3THE6_9ASCO</name>
<dbReference type="Proteomes" id="UP001489719">
    <property type="component" value="Unassembled WGS sequence"/>
</dbReference>
<organism evidence="1 2">
    <name type="scientific">Lipomyces orientalis</name>
    <dbReference type="NCBI Taxonomy" id="1233043"/>
    <lineage>
        <taxon>Eukaryota</taxon>
        <taxon>Fungi</taxon>
        <taxon>Dikarya</taxon>
        <taxon>Ascomycota</taxon>
        <taxon>Saccharomycotina</taxon>
        <taxon>Lipomycetes</taxon>
        <taxon>Lipomycetales</taxon>
        <taxon>Lipomycetaceae</taxon>
        <taxon>Lipomyces</taxon>
    </lineage>
</organism>
<keyword evidence="2" id="KW-1185">Reference proteome</keyword>